<keyword evidence="1" id="KW-0175">Coiled coil</keyword>
<dbReference type="FunFam" id="2.70.70.10:FF:000013">
    <property type="entry name" value="Peptidase family M23"/>
    <property type="match status" value="1"/>
</dbReference>
<evidence type="ECO:0000256" key="1">
    <source>
        <dbReference type="SAM" id="Coils"/>
    </source>
</evidence>
<protein>
    <submittedName>
        <fullName evidence="3">Peptidase</fullName>
    </submittedName>
</protein>
<dbReference type="InterPro" id="IPR050570">
    <property type="entry name" value="Cell_wall_metabolism_enzyme"/>
</dbReference>
<dbReference type="InterPro" id="IPR016047">
    <property type="entry name" value="M23ase_b-sheet_dom"/>
</dbReference>
<proteinExistence type="predicted"/>
<feature type="coiled-coil region" evidence="1">
    <location>
        <begin position="89"/>
        <end position="123"/>
    </location>
</feature>
<accession>M3ETV4</accession>
<name>M3ETV4_9ACTN</name>
<dbReference type="EMBL" id="KB405094">
    <property type="protein sequence ID" value="EMF52563.1"/>
    <property type="molecule type" value="Genomic_DNA"/>
</dbReference>
<evidence type="ECO:0000259" key="2">
    <source>
        <dbReference type="Pfam" id="PF01551"/>
    </source>
</evidence>
<dbReference type="Pfam" id="PF01551">
    <property type="entry name" value="Peptidase_M23"/>
    <property type="match status" value="1"/>
</dbReference>
<organism evidence="3 4">
    <name type="scientific">Streptomyces bottropensis ATCC 25435</name>
    <dbReference type="NCBI Taxonomy" id="1054862"/>
    <lineage>
        <taxon>Bacteria</taxon>
        <taxon>Bacillati</taxon>
        <taxon>Actinomycetota</taxon>
        <taxon>Actinomycetes</taxon>
        <taxon>Kitasatosporales</taxon>
        <taxon>Streptomycetaceae</taxon>
        <taxon>Streptomyces</taxon>
    </lineage>
</organism>
<dbReference type="Gene3D" id="2.70.70.10">
    <property type="entry name" value="Glucose Permease (Domain IIA)"/>
    <property type="match status" value="1"/>
</dbReference>
<feature type="domain" description="M23ase beta-sheet core" evidence="2">
    <location>
        <begin position="273"/>
        <end position="360"/>
    </location>
</feature>
<dbReference type="AlphaFoldDB" id="M3ETV4"/>
<dbReference type="GO" id="GO:0004222">
    <property type="term" value="F:metalloendopeptidase activity"/>
    <property type="evidence" value="ECO:0007669"/>
    <property type="project" value="TreeGrafter"/>
</dbReference>
<dbReference type="CDD" id="cd12797">
    <property type="entry name" value="M23_peptidase"/>
    <property type="match status" value="1"/>
</dbReference>
<dbReference type="PANTHER" id="PTHR21666">
    <property type="entry name" value="PEPTIDASE-RELATED"/>
    <property type="match status" value="1"/>
</dbReference>
<dbReference type="Proteomes" id="UP000030760">
    <property type="component" value="Unassembled WGS sequence"/>
</dbReference>
<evidence type="ECO:0000313" key="4">
    <source>
        <dbReference type="Proteomes" id="UP000030760"/>
    </source>
</evidence>
<reference evidence="4" key="1">
    <citation type="journal article" date="2013" name="Genome Announc.">
        <title>Draft Genome Sequence of Streptomyces bottropensis ATCC 25435, a Bottromycin-Producing Actinomycete.</title>
        <authorList>
            <person name="Zhang H."/>
            <person name="Zhou W."/>
            <person name="Zhuang Y."/>
            <person name="Liang X."/>
            <person name="Liu T."/>
        </authorList>
    </citation>
    <scope>NUCLEOTIDE SEQUENCE [LARGE SCALE GENOMIC DNA]</scope>
    <source>
        <strain evidence="4">ATCC 25435</strain>
    </source>
</reference>
<sequence length="381" mass="40581">MARPGHRVPQTYDSDRTAAPGRATIADMRFSRRNPLFVVVLLCAAAVFHAPPTVADSDGGQAAGALGEAGLSARVVRLFDEAAVATQRYEAGRRAAAALKKKARRLEKLLARERKQIAVLNADLGRIARAQYREGGGVPYTAQMLMAENPEEVMRGQRAVWQADLAVNNAVSRNRRAEARLAEDEAKVAAAWRALEERKTGLAGIKRAIQLKLEEAQWTLQGEADATVAAGACRGAVRLDQPEGVPSSAWVAPVGTYELSAGYGSGGERWVSQHTGQDFAVPIGTPVRAVGAGRVVKVSCGGAFGIQIVVEHADGYYTQYAHLAAVTVDQGQRVTAGQWIGQSGTTGNSTGPHLHFEVRVTPELGSGVDPAPWLRDHGVEL</sequence>
<dbReference type="InterPro" id="IPR011055">
    <property type="entry name" value="Dup_hybrid_motif"/>
</dbReference>
<dbReference type="SUPFAM" id="SSF51261">
    <property type="entry name" value="Duplicated hybrid motif"/>
    <property type="match status" value="1"/>
</dbReference>
<gene>
    <name evidence="3" type="ORF">SBD_5639</name>
</gene>
<dbReference type="PANTHER" id="PTHR21666:SF270">
    <property type="entry name" value="MUREIN HYDROLASE ACTIVATOR ENVC"/>
    <property type="match status" value="1"/>
</dbReference>
<evidence type="ECO:0000313" key="3">
    <source>
        <dbReference type="EMBL" id="EMF52563.1"/>
    </source>
</evidence>